<dbReference type="KEGG" id="saga:M5M_10665"/>
<proteinExistence type="predicted"/>
<dbReference type="GO" id="GO:0006527">
    <property type="term" value="P:L-arginine catabolic process"/>
    <property type="evidence" value="ECO:0007669"/>
    <property type="project" value="InterPro"/>
</dbReference>
<dbReference type="STRING" id="1117647.M5M_10665"/>
<dbReference type="Proteomes" id="UP000000466">
    <property type="component" value="Chromosome"/>
</dbReference>
<sequence length="319" mass="35996">MNGVYVRPCVSSDLDALEDLAYSSPVGLTSLPEDRARLLQRLTNSERSFSRDVTTPDKEEYLFALVDNTGRLLGVSGIVARAGSEEPYFNFRRDYQQTFSQSLAEGRSIDRLILTTENMNKSVFSAFFIDPDYKTAQHTELLARARILYMAQHPQRFCEQVIVEFVGVTNAQAESPFWNAIGKAFFAMEYDEAEHLSATRRKHFIGELIPAYPLYVHLLPEDARAVLGDYDKRFQPMLDVALNEGFTRTACLDIFDAGPCYQIARDHLTTLRLSREKRVQEGSHLVASGEGLDFRCEIMDASELNPHGSVAWVPTGYAL</sequence>
<evidence type="ECO:0000256" key="3">
    <source>
        <dbReference type="ARBA" id="ARBA00023315"/>
    </source>
</evidence>
<dbReference type="InterPro" id="IPR016181">
    <property type="entry name" value="Acyl_CoA_acyltransferase"/>
</dbReference>
<keyword evidence="2" id="KW-0808">Transferase</keyword>
<dbReference type="RefSeq" id="WP_015047476.1">
    <property type="nucleotide sequence ID" value="NC_018868.3"/>
</dbReference>
<evidence type="ECO:0000256" key="2">
    <source>
        <dbReference type="ARBA" id="ARBA00022679"/>
    </source>
</evidence>
<dbReference type="PANTHER" id="PTHR30420:SF1">
    <property type="entry name" value="ARGININE N-SUCCINYLTRANSFERASE"/>
    <property type="match status" value="1"/>
</dbReference>
<reference evidence="4 5" key="1">
    <citation type="journal article" date="2013" name="Genome Announc.">
        <title>Complete genome sequence of Simiduia agarivorans SA1(T), a marine bacterium able to degrade a variety of polysaccharides.</title>
        <authorList>
            <person name="Lin S.Y."/>
            <person name="Shieh W.Y."/>
            <person name="Chen J.S."/>
            <person name="Tang S.L."/>
        </authorList>
    </citation>
    <scope>NUCLEOTIDE SEQUENCE [LARGE SCALE GENOMIC DNA]</scope>
    <source>
        <strain evidence="5">DSM 21679 / JCM 13881 / BCRC 17597 / SA1</strain>
    </source>
</reference>
<dbReference type="Pfam" id="PF04958">
    <property type="entry name" value="AstA"/>
    <property type="match status" value="1"/>
</dbReference>
<organism evidence="4 5">
    <name type="scientific">Simiduia agarivorans (strain DSM 21679 / JCM 13881 / BCRC 17597 / SA1)</name>
    <dbReference type="NCBI Taxonomy" id="1117647"/>
    <lineage>
        <taxon>Bacteria</taxon>
        <taxon>Pseudomonadati</taxon>
        <taxon>Pseudomonadota</taxon>
        <taxon>Gammaproteobacteria</taxon>
        <taxon>Cellvibrionales</taxon>
        <taxon>Cellvibrionaceae</taxon>
        <taxon>Simiduia</taxon>
    </lineage>
</organism>
<dbReference type="PANTHER" id="PTHR30420">
    <property type="entry name" value="N-SUCCINYLARGININE DIHYDROLASE"/>
    <property type="match status" value="1"/>
</dbReference>
<dbReference type="AlphaFoldDB" id="K4KZG4"/>
<dbReference type="GO" id="GO:0008791">
    <property type="term" value="F:arginine N-succinyltransferase activity"/>
    <property type="evidence" value="ECO:0007669"/>
    <property type="project" value="InterPro"/>
</dbReference>
<dbReference type="InterPro" id="IPR007041">
    <property type="entry name" value="Arg_succinylTrfase_AstA/AruG"/>
</dbReference>
<evidence type="ECO:0000313" key="4">
    <source>
        <dbReference type="EMBL" id="AFU99312.1"/>
    </source>
</evidence>
<accession>K4KZG4</accession>
<dbReference type="HOGENOM" id="CLU_057655_0_0_6"/>
<dbReference type="SUPFAM" id="SSF55729">
    <property type="entry name" value="Acyl-CoA N-acyltransferases (Nat)"/>
    <property type="match status" value="1"/>
</dbReference>
<evidence type="ECO:0000313" key="5">
    <source>
        <dbReference type="Proteomes" id="UP000000466"/>
    </source>
</evidence>
<dbReference type="EMBL" id="CP003746">
    <property type="protein sequence ID" value="AFU99312.1"/>
    <property type="molecule type" value="Genomic_DNA"/>
</dbReference>
<keyword evidence="1" id="KW-0056">Arginine metabolism</keyword>
<keyword evidence="5" id="KW-1185">Reference proteome</keyword>
<protein>
    <submittedName>
        <fullName evidence="4">Arginine/ornithine succinyltransferase AI subunit</fullName>
    </submittedName>
</protein>
<name>K4KZG4_SIMAS</name>
<dbReference type="OrthoDB" id="21121at2"/>
<dbReference type="NCBIfam" id="TIGR03243">
    <property type="entry name" value="arg_catab_AOST"/>
    <property type="match status" value="1"/>
</dbReference>
<dbReference type="eggNOG" id="COG3138">
    <property type="taxonomic scope" value="Bacteria"/>
</dbReference>
<gene>
    <name evidence="4" type="ordered locus">M5M_10665</name>
</gene>
<keyword evidence="3" id="KW-0012">Acyltransferase</keyword>
<evidence type="ECO:0000256" key="1">
    <source>
        <dbReference type="ARBA" id="ARBA00022503"/>
    </source>
</evidence>